<protein>
    <recommendedName>
        <fullName evidence="3">DUF4283 domain-containing protein</fullName>
    </recommendedName>
</protein>
<comment type="caution">
    <text evidence="1">The sequence shown here is derived from an EMBL/GenBank/DDBJ whole genome shotgun (WGS) entry which is preliminary data.</text>
</comment>
<keyword evidence="2" id="KW-1185">Reference proteome</keyword>
<name>A0AAV1W1S0_LUPLU</name>
<proteinExistence type="predicted"/>
<gene>
    <name evidence="1" type="ORF">LLUT_LOCUS4260</name>
</gene>
<evidence type="ECO:0000313" key="2">
    <source>
        <dbReference type="Proteomes" id="UP001497480"/>
    </source>
</evidence>
<accession>A0AAV1W1S0</accession>
<sequence>MDNLSNVWIELYKVIVNPPKFQRKEAQPKEVQQKVRLKHQSFVGTEKSRGKGRDSLVRNDVSWKQALIKGVTEIPKSGPDFFGETLEFFIKPETRIEWEKAIVGELIMMEDLFCVNALLAREGFISTKAIPIGGLCVILLSSSSEEAIQLQKVENWRCPKHKLAQVKCLGVPAMVWSKEFFKLLAVSLGMFVKLDHGTQQMTRLDAGGVLVLTELDRKVDISRNVMIDSELVVARMEEFLGDPFVGCGDESFCESRISSNMSPPISACGDSDNESWLDRASCWGE</sequence>
<dbReference type="Proteomes" id="UP001497480">
    <property type="component" value="Unassembled WGS sequence"/>
</dbReference>
<dbReference type="EMBL" id="CAXHTB010000003">
    <property type="protein sequence ID" value="CAL0303200.1"/>
    <property type="molecule type" value="Genomic_DNA"/>
</dbReference>
<evidence type="ECO:0000313" key="1">
    <source>
        <dbReference type="EMBL" id="CAL0303200.1"/>
    </source>
</evidence>
<reference evidence="1 2" key="1">
    <citation type="submission" date="2024-03" db="EMBL/GenBank/DDBJ databases">
        <authorList>
            <person name="Martinez-Hernandez J."/>
        </authorList>
    </citation>
    <scope>NUCLEOTIDE SEQUENCE [LARGE SCALE GENOMIC DNA]</scope>
</reference>
<evidence type="ECO:0008006" key="3">
    <source>
        <dbReference type="Google" id="ProtNLM"/>
    </source>
</evidence>
<organism evidence="1 2">
    <name type="scientific">Lupinus luteus</name>
    <name type="common">European yellow lupine</name>
    <dbReference type="NCBI Taxonomy" id="3873"/>
    <lineage>
        <taxon>Eukaryota</taxon>
        <taxon>Viridiplantae</taxon>
        <taxon>Streptophyta</taxon>
        <taxon>Embryophyta</taxon>
        <taxon>Tracheophyta</taxon>
        <taxon>Spermatophyta</taxon>
        <taxon>Magnoliopsida</taxon>
        <taxon>eudicotyledons</taxon>
        <taxon>Gunneridae</taxon>
        <taxon>Pentapetalae</taxon>
        <taxon>rosids</taxon>
        <taxon>fabids</taxon>
        <taxon>Fabales</taxon>
        <taxon>Fabaceae</taxon>
        <taxon>Papilionoideae</taxon>
        <taxon>50 kb inversion clade</taxon>
        <taxon>genistoids sensu lato</taxon>
        <taxon>core genistoids</taxon>
        <taxon>Genisteae</taxon>
        <taxon>Lupinus</taxon>
    </lineage>
</organism>
<dbReference type="AlphaFoldDB" id="A0AAV1W1S0"/>